<reference evidence="1 2" key="1">
    <citation type="journal article" date="2019" name="Commun. Biol.">
        <title>The bagworm genome reveals a unique fibroin gene that provides high tensile strength.</title>
        <authorList>
            <person name="Kono N."/>
            <person name="Nakamura H."/>
            <person name="Ohtoshi R."/>
            <person name="Tomita M."/>
            <person name="Numata K."/>
            <person name="Arakawa K."/>
        </authorList>
    </citation>
    <scope>NUCLEOTIDE SEQUENCE [LARGE SCALE GENOMIC DNA]</scope>
</reference>
<evidence type="ECO:0000313" key="2">
    <source>
        <dbReference type="Proteomes" id="UP000299102"/>
    </source>
</evidence>
<gene>
    <name evidence="1" type="ORF">EVAR_60819_1</name>
</gene>
<sequence>MVAQQLKLVLSLFNRFLMPGRIHADVNTIFVLKKRAIRTVYDSRPMASLRKKFKIACLICALGPGPACAEDGRPPPPCDGNFGSDSLTCISKQGAYGLR</sequence>
<name>A0A4C1ZY77_EUMVA</name>
<dbReference type="AlphaFoldDB" id="A0A4C1ZY77"/>
<dbReference type="EMBL" id="BGZK01002226">
    <property type="protein sequence ID" value="GBP91949.1"/>
    <property type="molecule type" value="Genomic_DNA"/>
</dbReference>
<dbReference type="Proteomes" id="UP000299102">
    <property type="component" value="Unassembled WGS sequence"/>
</dbReference>
<proteinExistence type="predicted"/>
<dbReference type="OrthoDB" id="414730at2759"/>
<organism evidence="1 2">
    <name type="scientific">Eumeta variegata</name>
    <name type="common">Bagworm moth</name>
    <name type="synonym">Eumeta japonica</name>
    <dbReference type="NCBI Taxonomy" id="151549"/>
    <lineage>
        <taxon>Eukaryota</taxon>
        <taxon>Metazoa</taxon>
        <taxon>Ecdysozoa</taxon>
        <taxon>Arthropoda</taxon>
        <taxon>Hexapoda</taxon>
        <taxon>Insecta</taxon>
        <taxon>Pterygota</taxon>
        <taxon>Neoptera</taxon>
        <taxon>Endopterygota</taxon>
        <taxon>Lepidoptera</taxon>
        <taxon>Glossata</taxon>
        <taxon>Ditrysia</taxon>
        <taxon>Tineoidea</taxon>
        <taxon>Psychidae</taxon>
        <taxon>Oiketicinae</taxon>
        <taxon>Eumeta</taxon>
    </lineage>
</organism>
<accession>A0A4C1ZY77</accession>
<protein>
    <submittedName>
        <fullName evidence="1">Uncharacterized protein</fullName>
    </submittedName>
</protein>
<keyword evidence="2" id="KW-1185">Reference proteome</keyword>
<comment type="caution">
    <text evidence="1">The sequence shown here is derived from an EMBL/GenBank/DDBJ whole genome shotgun (WGS) entry which is preliminary data.</text>
</comment>
<evidence type="ECO:0000313" key="1">
    <source>
        <dbReference type="EMBL" id="GBP91949.1"/>
    </source>
</evidence>